<dbReference type="CDD" id="cd02947">
    <property type="entry name" value="TRX_family"/>
    <property type="match status" value="1"/>
</dbReference>
<dbReference type="EMBL" id="CP081201">
    <property type="protein sequence ID" value="UXZ98576.1"/>
    <property type="molecule type" value="Genomic_DNA"/>
</dbReference>
<gene>
    <name evidence="1" type="ORF">K3169_12270</name>
</gene>
<evidence type="ECO:0000313" key="1">
    <source>
        <dbReference type="EMBL" id="UXZ98576.1"/>
    </source>
</evidence>
<dbReference type="Proteomes" id="UP001063228">
    <property type="component" value="Chromosome"/>
</dbReference>
<proteinExistence type="predicted"/>
<dbReference type="RefSeq" id="WP_049827144.1">
    <property type="nucleotide sequence ID" value="NZ_CP081201.1"/>
</dbReference>
<accession>A0ABY6FKT1</accession>
<dbReference type="SUPFAM" id="SSF52833">
    <property type="entry name" value="Thioredoxin-like"/>
    <property type="match status" value="1"/>
</dbReference>
<reference evidence="1" key="1">
    <citation type="submission" date="2021-08" db="EMBL/GenBank/DDBJ databases">
        <title>Complete genome sequence of Pseudomonas phytophila.</title>
        <authorList>
            <person name="Weir B.S."/>
            <person name="Templeton M.D."/>
            <person name="Arshed S."/>
            <person name="Andersen M.T."/>
            <person name="Jayaraman J."/>
        </authorList>
    </citation>
    <scope>NUCLEOTIDE SEQUENCE</scope>
    <source>
        <strain evidence="1">ICMP 23753</strain>
    </source>
</reference>
<keyword evidence="2" id="KW-1185">Reference proteome</keyword>
<organism evidence="1 2">
    <name type="scientific">Pseudomonas phytophila</name>
    <dbReference type="NCBI Taxonomy" id="2867264"/>
    <lineage>
        <taxon>Bacteria</taxon>
        <taxon>Pseudomonadati</taxon>
        <taxon>Pseudomonadota</taxon>
        <taxon>Gammaproteobacteria</taxon>
        <taxon>Pseudomonadales</taxon>
        <taxon>Pseudomonadaceae</taxon>
        <taxon>Pseudomonas</taxon>
    </lineage>
</organism>
<evidence type="ECO:0000313" key="2">
    <source>
        <dbReference type="Proteomes" id="UP001063228"/>
    </source>
</evidence>
<sequence length="112" mass="12411">MLNQLELSDFDVDQQLLQLPGTSLLIFTSVGCASCRYARQQLPTLDLALERICWIDAAESGGAVTRYEVFHLPALFVIRDGQFYGALRASLTEASLRQAIVEALARQPDELP</sequence>
<protein>
    <submittedName>
        <fullName evidence="1">Thioredoxin family protein</fullName>
    </submittedName>
</protein>
<dbReference type="Gene3D" id="3.40.30.10">
    <property type="entry name" value="Glutaredoxin"/>
    <property type="match status" value="1"/>
</dbReference>
<name>A0ABY6FKT1_9PSED</name>
<dbReference type="InterPro" id="IPR036249">
    <property type="entry name" value="Thioredoxin-like_sf"/>
</dbReference>